<feature type="transmembrane region" description="Helical" evidence="1">
    <location>
        <begin position="178"/>
        <end position="197"/>
    </location>
</feature>
<dbReference type="Pfam" id="PF05940">
    <property type="entry name" value="NnrS"/>
    <property type="match status" value="1"/>
</dbReference>
<sequence length="405" mass="42881">MNLPSSPLDRRHPVWICAMRPFFLLALVCAISLLCWWGGVLAWGWPVPAVAGGAIVWHAHELVLGLAVAAVAGFALTALPEFTGVACGTCRQLRVLVGLWLLVRLGFWASGALGLPALVLAGASQLVLLLGVAWVLLPAFQTATGRRHWAFAWLVLALAVTSAGFYSDALRGLPGLRWLDATVGVLMLLIVVAASRISMRIVNNAIDEITPGADPYLARPPRRTMAALCIGFYTGAEFIAPGQPVTGWLGLAAAAAMLNLLNDWHVGRPLWKKRFPTLLYAMYWCMVLGYAALGAAQLGWLSGGMSAGRHFLTMGAIGLGIFIVLSIAGRAHVGRPSDPGPWLGLGGAVLLLATLWRAMGAVHGVGWPVLAGAALLWCLAFGILAWRVAPGLWLARTDGKTGCAD</sequence>
<keyword evidence="3" id="KW-1185">Reference proteome</keyword>
<feature type="transmembrane region" description="Helical" evidence="1">
    <location>
        <begin position="115"/>
        <end position="137"/>
    </location>
</feature>
<protein>
    <submittedName>
        <fullName evidence="2">NnrS family protein</fullName>
    </submittedName>
</protein>
<evidence type="ECO:0000256" key="1">
    <source>
        <dbReference type="SAM" id="Phobius"/>
    </source>
</evidence>
<feature type="transmembrane region" description="Helical" evidence="1">
    <location>
        <begin position="57"/>
        <end position="79"/>
    </location>
</feature>
<dbReference type="EMBL" id="JAFNME010000042">
    <property type="protein sequence ID" value="MBO1250751.1"/>
    <property type="molecule type" value="Genomic_DNA"/>
</dbReference>
<dbReference type="RefSeq" id="WP_207576147.1">
    <property type="nucleotide sequence ID" value="NZ_JAFNME010000042.1"/>
</dbReference>
<feature type="transmembrane region" description="Helical" evidence="1">
    <location>
        <begin position="278"/>
        <end position="301"/>
    </location>
</feature>
<keyword evidence="1" id="KW-0472">Membrane</keyword>
<feature type="transmembrane region" description="Helical" evidence="1">
    <location>
        <begin position="149"/>
        <end position="166"/>
    </location>
</feature>
<organism evidence="2 3">
    <name type="scientific">Comamonas denitrificans</name>
    <dbReference type="NCBI Taxonomy" id="117506"/>
    <lineage>
        <taxon>Bacteria</taxon>
        <taxon>Pseudomonadati</taxon>
        <taxon>Pseudomonadota</taxon>
        <taxon>Betaproteobacteria</taxon>
        <taxon>Burkholderiales</taxon>
        <taxon>Comamonadaceae</taxon>
        <taxon>Comamonas</taxon>
    </lineage>
</organism>
<accession>A0A939H390</accession>
<proteinExistence type="predicted"/>
<comment type="caution">
    <text evidence="2">The sequence shown here is derived from an EMBL/GenBank/DDBJ whole genome shotgun (WGS) entry which is preliminary data.</text>
</comment>
<feature type="transmembrane region" description="Helical" evidence="1">
    <location>
        <begin position="365"/>
        <end position="386"/>
    </location>
</feature>
<keyword evidence="1" id="KW-0812">Transmembrane</keyword>
<reference evidence="2" key="1">
    <citation type="submission" date="2021-03" db="EMBL/GenBank/DDBJ databases">
        <title>Comamonas denitrificans.</title>
        <authorList>
            <person name="Finster K."/>
        </authorList>
    </citation>
    <scope>NUCLEOTIDE SEQUENCE</scope>
    <source>
        <strain evidence="2">MM2021_4</strain>
    </source>
</reference>
<name>A0A939H390_9BURK</name>
<feature type="transmembrane region" description="Helical" evidence="1">
    <location>
        <begin position="307"/>
        <end position="328"/>
    </location>
</feature>
<dbReference type="AlphaFoldDB" id="A0A939H390"/>
<evidence type="ECO:0000313" key="3">
    <source>
        <dbReference type="Proteomes" id="UP000664731"/>
    </source>
</evidence>
<gene>
    <name evidence="2" type="ORF">J1777_13095</name>
</gene>
<feature type="transmembrane region" description="Helical" evidence="1">
    <location>
        <begin position="91"/>
        <end position="109"/>
    </location>
</feature>
<feature type="transmembrane region" description="Helical" evidence="1">
    <location>
        <begin position="340"/>
        <end position="359"/>
    </location>
</feature>
<feature type="transmembrane region" description="Helical" evidence="1">
    <location>
        <begin position="21"/>
        <end position="45"/>
    </location>
</feature>
<evidence type="ECO:0000313" key="2">
    <source>
        <dbReference type="EMBL" id="MBO1250751.1"/>
    </source>
</evidence>
<dbReference type="Proteomes" id="UP000664731">
    <property type="component" value="Unassembled WGS sequence"/>
</dbReference>
<keyword evidence="1" id="KW-1133">Transmembrane helix</keyword>
<dbReference type="InterPro" id="IPR010266">
    <property type="entry name" value="NnrS"/>
</dbReference>